<accession>A0ABZ2B1D9</accession>
<feature type="transmembrane region" description="Helical" evidence="12">
    <location>
        <begin position="827"/>
        <end position="844"/>
    </location>
</feature>
<evidence type="ECO:0000256" key="1">
    <source>
        <dbReference type="ARBA" id="ARBA00004651"/>
    </source>
</evidence>
<protein>
    <recommendedName>
        <fullName evidence="2 12">Chitin synthase</fullName>
        <ecNumber evidence="2 12">2.4.1.16</ecNumber>
    </recommendedName>
</protein>
<dbReference type="Proteomes" id="UP001432216">
    <property type="component" value="Chromosome 11"/>
</dbReference>
<keyword evidence="16" id="KW-1185">Reference proteome</keyword>
<feature type="transmembrane region" description="Helical" evidence="12">
    <location>
        <begin position="797"/>
        <end position="815"/>
    </location>
</feature>
<dbReference type="InterPro" id="IPR029044">
    <property type="entry name" value="Nucleotide-diphossugar_trans"/>
</dbReference>
<evidence type="ECO:0000313" key="16">
    <source>
        <dbReference type="Proteomes" id="UP001432216"/>
    </source>
</evidence>
<evidence type="ECO:0000256" key="12">
    <source>
        <dbReference type="RuleBase" id="RU366040"/>
    </source>
</evidence>
<evidence type="ECO:0000313" key="15">
    <source>
        <dbReference type="EMBL" id="WVO24583.1"/>
    </source>
</evidence>
<keyword evidence="7 12" id="KW-1133">Transmembrane helix</keyword>
<comment type="subcellular location">
    <subcellularLocation>
        <location evidence="1 12">Cell membrane</location>
        <topology evidence="1 12">Multi-pass membrane protein</topology>
    </subcellularLocation>
</comment>
<dbReference type="SUPFAM" id="SSF53448">
    <property type="entry name" value="Nucleotide-diphospho-sugar transferases"/>
    <property type="match status" value="1"/>
</dbReference>
<evidence type="ECO:0000256" key="13">
    <source>
        <dbReference type="SAM" id="MobiDB-lite"/>
    </source>
</evidence>
<dbReference type="CDD" id="cd04190">
    <property type="entry name" value="Chitin_synth_C"/>
    <property type="match status" value="1"/>
</dbReference>
<feature type="compositionally biased region" description="Low complexity" evidence="13">
    <location>
        <begin position="13"/>
        <end position="22"/>
    </location>
</feature>
<feature type="region of interest" description="Disordered" evidence="13">
    <location>
        <begin position="1"/>
        <end position="58"/>
    </location>
</feature>
<dbReference type="RefSeq" id="XP_064723822.1">
    <property type="nucleotide sequence ID" value="XM_064867750.1"/>
</dbReference>
<evidence type="ECO:0000256" key="4">
    <source>
        <dbReference type="ARBA" id="ARBA00022676"/>
    </source>
</evidence>
<name>A0ABZ2B1D9_9TREE</name>
<evidence type="ECO:0000256" key="3">
    <source>
        <dbReference type="ARBA" id="ARBA00022475"/>
    </source>
</evidence>
<comment type="catalytic activity">
    <reaction evidence="11 12">
        <text>[(1-&gt;4)-N-acetyl-beta-D-glucosaminyl](n) + UDP-N-acetyl-alpha-D-glucosamine = [(1-&gt;4)-N-acetyl-beta-D-glucosaminyl](n+1) + UDP + H(+)</text>
        <dbReference type="Rhea" id="RHEA:16637"/>
        <dbReference type="Rhea" id="RHEA-COMP:9593"/>
        <dbReference type="Rhea" id="RHEA-COMP:9595"/>
        <dbReference type="ChEBI" id="CHEBI:15378"/>
        <dbReference type="ChEBI" id="CHEBI:17029"/>
        <dbReference type="ChEBI" id="CHEBI:57705"/>
        <dbReference type="ChEBI" id="CHEBI:58223"/>
        <dbReference type="EC" id="2.4.1.16"/>
    </reaction>
</comment>
<dbReference type="EC" id="2.4.1.16" evidence="2 12"/>
<dbReference type="Pfam" id="PF01644">
    <property type="entry name" value="Chitin_synth_1"/>
    <property type="match status" value="1"/>
</dbReference>
<dbReference type="PANTHER" id="PTHR22914">
    <property type="entry name" value="CHITIN SYNTHASE"/>
    <property type="match status" value="1"/>
</dbReference>
<proteinExistence type="inferred from homology"/>
<evidence type="ECO:0000259" key="14">
    <source>
        <dbReference type="Pfam" id="PF08407"/>
    </source>
</evidence>
<feature type="transmembrane region" description="Helical" evidence="12">
    <location>
        <begin position="931"/>
        <end position="952"/>
    </location>
</feature>
<feature type="transmembrane region" description="Helical" evidence="12">
    <location>
        <begin position="964"/>
        <end position="990"/>
    </location>
</feature>
<dbReference type="Pfam" id="PF08407">
    <property type="entry name" value="Chitin_synth_1N"/>
    <property type="match status" value="1"/>
</dbReference>
<evidence type="ECO:0000256" key="8">
    <source>
        <dbReference type="ARBA" id="ARBA00023136"/>
    </source>
</evidence>
<sequence length="995" mass="109811">MPNISRKPPPSFYSPSHSPSPSLYAPIQSPPAPSYDHHVNTNALNPFSDTREAGGYAQLQGEEPMTATPLYQPPYAPQLPVAQPTPISSRLPFFEAALARARGIQTPSLPEAPTPTYTQPLPSYLPPPDPNHPDLSVGLTQANTVRYAVNPRAQLREGSRSPSPFMDDSFVYNDAAYLHNIEPDVEKALLGSGLGYEPEKRVESSMGFNDYDGDLSVPPSFGGRPPSWEQGGALDEKAEMSTTKHFGPAPTGRVGRRAHNAAGYRRIKQSATLDENGFFAIEMNIPTRLAQFLPIKGVEEQKTTRYTAITTDPDDVPGAGFRLRQNMTSPPRQTELFIVITMYNENAELFCRTLYGVMKNIAHLCGRKNSRVWGKDGWQKVVVCIVADGRKAVNPRVLDCLAALGVYQEGAMTNTVKDRPVTAHVFEYTTSFALDGDLHFKYPDKGIVPCQIIFCMKEKNAKKINSHRWFFNAFAPLLSPNVCILLDVGTQPAPKSIYHLWKAFDVNSNVGGACGEIATFKGKTWRSLLNPLVAAQAFEYKMSNILDKPLESLFGYCTVLPGAFSAYRWIALQNNGDGKTGPLASYFAGEQLNTGKADTFTGNMVCFIRAILCFEIVAKPKANWVLKFVKAAVGETDCPDTIPEFIAQRRRWLNGSFFAAVYALMHANQIWRSDHSFARKMALMLESVYNFLNLIFSWFALANFYIFFVILTSALEGSAFNAPHIDVLNTIARYGYLGALVGCFIFAMGNRPQGSPWKYKAAIYFFALLTVYMLVAAVLCAVQAIKNISSPVFAKMVVSLISTYGIYVVSSFMALDPWHIFTCFIQYLLFSPTYINVLNVYAYSNLHDLSWGTKGSDATQASDLGAVSGVGQHVEVELVTAQQDIDIAYQDALDNIRLKGTKVDSAEAGPKKEKSEKAQKDTYANFRTNLLLLWSLSNALLASIILTGNTSGAFDEGSNSKATIYMLVILIFVAGMSIFRFICSTLYLVINLFTG</sequence>
<dbReference type="InterPro" id="IPR013616">
    <property type="entry name" value="Chitin_synth_N"/>
</dbReference>
<keyword evidence="6 12" id="KW-0812">Transmembrane</keyword>
<evidence type="ECO:0000256" key="6">
    <source>
        <dbReference type="ARBA" id="ARBA00022692"/>
    </source>
</evidence>
<dbReference type="GeneID" id="89992720"/>
<evidence type="ECO:0000256" key="10">
    <source>
        <dbReference type="ARBA" id="ARBA00024009"/>
    </source>
</evidence>
<keyword evidence="4 12" id="KW-0328">Glycosyltransferase</keyword>
<keyword evidence="3 12" id="KW-1003">Cell membrane</keyword>
<evidence type="ECO:0000256" key="2">
    <source>
        <dbReference type="ARBA" id="ARBA00012543"/>
    </source>
</evidence>
<dbReference type="EMBL" id="CP143816">
    <property type="protein sequence ID" value="WVO24583.1"/>
    <property type="molecule type" value="Genomic_DNA"/>
</dbReference>
<reference evidence="15 16" key="1">
    <citation type="submission" date="2024-01" db="EMBL/GenBank/DDBJ databases">
        <title>Comparative genomics of Cryptococcus and Kwoniella reveals pathogenesis evolution and contrasting modes of karyotype evolution via chromosome fusion or intercentromeric recombination.</title>
        <authorList>
            <person name="Coelho M.A."/>
            <person name="David-Palma M."/>
            <person name="Shea T."/>
            <person name="Bowers K."/>
            <person name="McGinley-Smith S."/>
            <person name="Mohammad A.W."/>
            <person name="Gnirke A."/>
            <person name="Yurkov A.M."/>
            <person name="Nowrousian M."/>
            <person name="Sun S."/>
            <person name="Cuomo C.A."/>
            <person name="Heitman J."/>
        </authorList>
    </citation>
    <scope>NUCLEOTIDE SEQUENCE [LARGE SCALE GENOMIC DNA]</scope>
    <source>
        <strain evidence="15 16">7685027</strain>
    </source>
</reference>
<evidence type="ECO:0000256" key="5">
    <source>
        <dbReference type="ARBA" id="ARBA00022679"/>
    </source>
</evidence>
<feature type="domain" description="Chitin synthase N-terminal" evidence="14">
    <location>
        <begin position="275"/>
        <end position="335"/>
    </location>
</feature>
<comment type="function">
    <text evidence="10 12">Polymerizes chitin, a structural polymer of the cell wall and septum, by transferring the sugar moiety of UDP-GlcNAc to the non-reducing end of the growing chitin polymer.</text>
</comment>
<evidence type="ECO:0000256" key="11">
    <source>
        <dbReference type="ARBA" id="ARBA00048014"/>
    </source>
</evidence>
<evidence type="ECO:0000256" key="7">
    <source>
        <dbReference type="ARBA" id="ARBA00022989"/>
    </source>
</evidence>
<gene>
    <name evidence="15" type="ORF">IAS62_005951</name>
</gene>
<keyword evidence="5 12" id="KW-0808">Transferase</keyword>
<keyword evidence="8 12" id="KW-0472">Membrane</keyword>
<feature type="transmembrane region" description="Helical" evidence="12">
    <location>
        <begin position="731"/>
        <end position="749"/>
    </location>
</feature>
<comment type="similarity">
    <text evidence="12">Belongs to the chitin synthase family.</text>
</comment>
<keyword evidence="9 12" id="KW-0961">Cell wall biogenesis/degradation</keyword>
<organism evidence="15 16">
    <name type="scientific">Cryptococcus decagattii</name>
    <dbReference type="NCBI Taxonomy" id="1859122"/>
    <lineage>
        <taxon>Eukaryota</taxon>
        <taxon>Fungi</taxon>
        <taxon>Dikarya</taxon>
        <taxon>Basidiomycota</taxon>
        <taxon>Agaricomycotina</taxon>
        <taxon>Tremellomycetes</taxon>
        <taxon>Tremellales</taxon>
        <taxon>Cryptococcaceae</taxon>
        <taxon>Cryptococcus</taxon>
        <taxon>Cryptococcus gattii species complex</taxon>
    </lineage>
</organism>
<feature type="transmembrane region" description="Helical" evidence="12">
    <location>
        <begin position="691"/>
        <end position="711"/>
    </location>
</feature>
<feature type="transmembrane region" description="Helical" evidence="12">
    <location>
        <begin position="761"/>
        <end position="785"/>
    </location>
</feature>
<evidence type="ECO:0000256" key="9">
    <source>
        <dbReference type="ARBA" id="ARBA00023316"/>
    </source>
</evidence>
<dbReference type="PANTHER" id="PTHR22914:SF9">
    <property type="entry name" value="CHITIN SYNTHASE 1"/>
    <property type="match status" value="1"/>
</dbReference>
<dbReference type="InterPro" id="IPR004835">
    <property type="entry name" value="Chitin_synth"/>
</dbReference>